<gene>
    <name evidence="2" type="ORF">ACFSVL_10700</name>
</gene>
<dbReference type="Proteomes" id="UP001597483">
    <property type="component" value="Unassembled WGS sequence"/>
</dbReference>
<dbReference type="EMBL" id="JBHUKS010000006">
    <property type="protein sequence ID" value="MFD2467866.1"/>
    <property type="molecule type" value="Genomic_DNA"/>
</dbReference>
<evidence type="ECO:0000313" key="2">
    <source>
        <dbReference type="EMBL" id="MFD2467866.1"/>
    </source>
</evidence>
<name>A0ABW5H461_9PSEU</name>
<comment type="caution">
    <text evidence="2">The sequence shown here is derived from an EMBL/GenBank/DDBJ whole genome shotgun (WGS) entry which is preliminary data.</text>
</comment>
<feature type="domain" description="MbtH-like" evidence="1">
    <location>
        <begin position="1"/>
        <end position="49"/>
    </location>
</feature>
<dbReference type="SUPFAM" id="SSF160582">
    <property type="entry name" value="MbtH-like"/>
    <property type="match status" value="1"/>
</dbReference>
<dbReference type="RefSeq" id="WP_378302977.1">
    <property type="nucleotide sequence ID" value="NZ_JBHUKS010000006.1"/>
</dbReference>
<proteinExistence type="predicted"/>
<sequence length="75" mass="8579">MTESDETYLIVRNEEEQYSIWRSDRPVPAGWEPVGEPAPRDDCLSRIAELWTDMRPASLRNAMSASAEEQRTHSG</sequence>
<evidence type="ECO:0000259" key="1">
    <source>
        <dbReference type="SMART" id="SM00923"/>
    </source>
</evidence>
<keyword evidence="3" id="KW-1185">Reference proteome</keyword>
<dbReference type="SMART" id="SM00923">
    <property type="entry name" value="MbtH"/>
    <property type="match status" value="1"/>
</dbReference>
<dbReference type="Gene3D" id="3.90.820.10">
    <property type="entry name" value="Structural Genomics, Unknown Function 30-nov-00 1gh9 Mol_id"/>
    <property type="match status" value="1"/>
</dbReference>
<dbReference type="InterPro" id="IPR038020">
    <property type="entry name" value="MbtH-like_sf"/>
</dbReference>
<dbReference type="PANTHER" id="PTHR38444">
    <property type="entry name" value="ENTEROBACTIN BIOSYNTHESIS PROTEIN YBDZ"/>
    <property type="match status" value="1"/>
</dbReference>
<evidence type="ECO:0000313" key="3">
    <source>
        <dbReference type="Proteomes" id="UP001597483"/>
    </source>
</evidence>
<protein>
    <submittedName>
        <fullName evidence="2">MbtH family protein</fullName>
    </submittedName>
</protein>
<dbReference type="InterPro" id="IPR037407">
    <property type="entry name" value="MLP_fam"/>
</dbReference>
<dbReference type="InterPro" id="IPR005153">
    <property type="entry name" value="MbtH-like_dom"/>
</dbReference>
<reference evidence="3" key="1">
    <citation type="journal article" date="2019" name="Int. J. Syst. Evol. Microbiol.">
        <title>The Global Catalogue of Microorganisms (GCM) 10K type strain sequencing project: providing services to taxonomists for standard genome sequencing and annotation.</title>
        <authorList>
            <consortium name="The Broad Institute Genomics Platform"/>
            <consortium name="The Broad Institute Genome Sequencing Center for Infectious Disease"/>
            <person name="Wu L."/>
            <person name="Ma J."/>
        </authorList>
    </citation>
    <scope>NUCLEOTIDE SEQUENCE [LARGE SCALE GENOMIC DNA]</scope>
    <source>
        <strain evidence="3">CGMCC 4.7641</strain>
    </source>
</reference>
<accession>A0ABW5H461</accession>
<organism evidence="2 3">
    <name type="scientific">Amycolatopsis silviterrae</name>
    <dbReference type="NCBI Taxonomy" id="1656914"/>
    <lineage>
        <taxon>Bacteria</taxon>
        <taxon>Bacillati</taxon>
        <taxon>Actinomycetota</taxon>
        <taxon>Actinomycetes</taxon>
        <taxon>Pseudonocardiales</taxon>
        <taxon>Pseudonocardiaceae</taxon>
        <taxon>Amycolatopsis</taxon>
    </lineage>
</organism>
<dbReference type="PANTHER" id="PTHR38444:SF1">
    <property type="entry name" value="ENTEROBACTIN BIOSYNTHESIS PROTEIN YBDZ"/>
    <property type="match status" value="1"/>
</dbReference>
<dbReference type="Pfam" id="PF03621">
    <property type="entry name" value="MbtH"/>
    <property type="match status" value="1"/>
</dbReference>